<dbReference type="SUPFAM" id="SSF47661">
    <property type="entry name" value="t-snare proteins"/>
    <property type="match status" value="1"/>
</dbReference>
<protein>
    <submittedName>
        <fullName evidence="11">Vesicle transport through interaction with t-SNAREs-like protein 1A</fullName>
    </submittedName>
</protein>
<evidence type="ECO:0000256" key="5">
    <source>
        <dbReference type="ARBA" id="ARBA00022989"/>
    </source>
</evidence>
<dbReference type="Pfam" id="PF05008">
    <property type="entry name" value="V-SNARE"/>
    <property type="match status" value="1"/>
</dbReference>
<evidence type="ECO:0000256" key="9">
    <source>
        <dbReference type="SAM" id="Coils"/>
    </source>
</evidence>
<dbReference type="FunFam" id="1.20.58.400:FF:000001">
    <property type="entry name" value="Vesicle transport through interaction with t-SNAREs homolog 1A"/>
    <property type="match status" value="1"/>
</dbReference>
<keyword evidence="2" id="KW-0813">Transport</keyword>
<dbReference type="OrthoDB" id="430637at2759"/>
<dbReference type="EMBL" id="JPKZ01022061">
    <property type="protein sequence ID" value="KHN71496.1"/>
    <property type="molecule type" value="Genomic_DNA"/>
</dbReference>
<dbReference type="InterPro" id="IPR007705">
    <property type="entry name" value="Vesicle_trsprt_v-SNARE_N"/>
</dbReference>
<dbReference type="AlphaFoldDB" id="A0A0B2UK97"/>
<dbReference type="GO" id="GO:0006886">
    <property type="term" value="P:intracellular protein transport"/>
    <property type="evidence" value="ECO:0007669"/>
    <property type="project" value="InterPro"/>
</dbReference>
<evidence type="ECO:0000256" key="2">
    <source>
        <dbReference type="ARBA" id="ARBA00022448"/>
    </source>
</evidence>
<evidence type="ECO:0000256" key="4">
    <source>
        <dbReference type="ARBA" id="ARBA00022927"/>
    </source>
</evidence>
<gene>
    <name evidence="11" type="primary">VTI1A</name>
    <name evidence="11" type="ORF">Tcan_02220</name>
</gene>
<dbReference type="STRING" id="6265.A0A0B2UK97"/>
<proteinExistence type="inferred from homology"/>
<dbReference type="Gene3D" id="1.20.58.400">
    <property type="entry name" value="t-snare proteins"/>
    <property type="match status" value="1"/>
</dbReference>
<evidence type="ECO:0000259" key="10">
    <source>
        <dbReference type="Pfam" id="PF05008"/>
    </source>
</evidence>
<name>A0A0B2UK97_TOXCA</name>
<evidence type="ECO:0000256" key="6">
    <source>
        <dbReference type="ARBA" id="ARBA00023054"/>
    </source>
</evidence>
<dbReference type="GO" id="GO:0005737">
    <property type="term" value="C:cytoplasm"/>
    <property type="evidence" value="ECO:0007669"/>
    <property type="project" value="UniProtKB-ARBA"/>
</dbReference>
<keyword evidence="7" id="KW-0472">Membrane</keyword>
<dbReference type="GO" id="GO:0016020">
    <property type="term" value="C:membrane"/>
    <property type="evidence" value="ECO:0007669"/>
    <property type="project" value="InterPro"/>
</dbReference>
<evidence type="ECO:0000313" key="12">
    <source>
        <dbReference type="Proteomes" id="UP000031036"/>
    </source>
</evidence>
<evidence type="ECO:0000313" key="11">
    <source>
        <dbReference type="EMBL" id="KHN71496.1"/>
    </source>
</evidence>
<dbReference type="InterPro" id="IPR010989">
    <property type="entry name" value="SNARE"/>
</dbReference>
<keyword evidence="4" id="KW-0653">Protein transport</keyword>
<comment type="caution">
    <text evidence="11">The sequence shown here is derived from an EMBL/GenBank/DDBJ whole genome shotgun (WGS) entry which is preliminary data.</text>
</comment>
<dbReference type="InterPro" id="IPR038407">
    <property type="entry name" value="v-SNARE_N_sf"/>
</dbReference>
<dbReference type="GO" id="GO:0012505">
    <property type="term" value="C:endomembrane system"/>
    <property type="evidence" value="ECO:0007669"/>
    <property type="project" value="UniProtKB-SubCell"/>
</dbReference>
<keyword evidence="6 9" id="KW-0175">Coiled coil</keyword>
<keyword evidence="5" id="KW-1133">Transmembrane helix</keyword>
<reference evidence="11 12" key="1">
    <citation type="submission" date="2014-11" db="EMBL/GenBank/DDBJ databases">
        <title>Genetic blueprint of the zoonotic pathogen Toxocara canis.</title>
        <authorList>
            <person name="Zhu X.-Q."/>
            <person name="Korhonen P.K."/>
            <person name="Cai H."/>
            <person name="Young N.D."/>
            <person name="Nejsum P."/>
            <person name="von Samson-Himmelstjerna G."/>
            <person name="Boag P.R."/>
            <person name="Tan P."/>
            <person name="Li Q."/>
            <person name="Min J."/>
            <person name="Yang Y."/>
            <person name="Wang X."/>
            <person name="Fang X."/>
            <person name="Hall R.S."/>
            <person name="Hofmann A."/>
            <person name="Sternberg P.W."/>
            <person name="Jex A.R."/>
            <person name="Gasser R.B."/>
        </authorList>
    </citation>
    <scope>NUCLEOTIDE SEQUENCE [LARGE SCALE GENOMIC DNA]</scope>
    <source>
        <strain evidence="11">PN_DK_2014</strain>
    </source>
</reference>
<evidence type="ECO:0000256" key="1">
    <source>
        <dbReference type="ARBA" id="ARBA00006108"/>
    </source>
</evidence>
<keyword evidence="12" id="KW-1185">Reference proteome</keyword>
<evidence type="ECO:0000256" key="8">
    <source>
        <dbReference type="ARBA" id="ARBA00046280"/>
    </source>
</evidence>
<dbReference type="GO" id="GO:0016192">
    <property type="term" value="P:vesicle-mediated transport"/>
    <property type="evidence" value="ECO:0007669"/>
    <property type="project" value="InterPro"/>
</dbReference>
<organism evidence="11 12">
    <name type="scientific">Toxocara canis</name>
    <name type="common">Canine roundworm</name>
    <dbReference type="NCBI Taxonomy" id="6265"/>
    <lineage>
        <taxon>Eukaryota</taxon>
        <taxon>Metazoa</taxon>
        <taxon>Ecdysozoa</taxon>
        <taxon>Nematoda</taxon>
        <taxon>Chromadorea</taxon>
        <taxon>Rhabditida</taxon>
        <taxon>Spirurina</taxon>
        <taxon>Ascaridomorpha</taxon>
        <taxon>Ascaridoidea</taxon>
        <taxon>Toxocaridae</taxon>
        <taxon>Toxocara</taxon>
    </lineage>
</organism>
<feature type="domain" description="Vesicle transport v-SNARE N-terminal" evidence="10">
    <location>
        <begin position="8"/>
        <end position="97"/>
    </location>
</feature>
<dbReference type="Proteomes" id="UP000031036">
    <property type="component" value="Unassembled WGS sequence"/>
</dbReference>
<keyword evidence="3" id="KW-0812">Transmembrane</keyword>
<feature type="coiled-coil region" evidence="9">
    <location>
        <begin position="43"/>
        <end position="108"/>
    </location>
</feature>
<comment type="subcellular location">
    <subcellularLocation>
        <location evidence="8">Endomembrane system</location>
        <topology evidence="8">Single-pass type IV membrane protein</topology>
    </subcellularLocation>
</comment>
<comment type="similarity">
    <text evidence="1">Belongs to the VTI1 family.</text>
</comment>
<accession>A0A0B2UK97</accession>
<sequence>MLVQMGTSLLGDFEQQYSVQTAEITSRIGRLATLEKHERLAGIQQVQRLLVDVENLLEQMELTVRELDPSSSERGKYELRVRSYRNDKKQLDSELDKAVERLKENADRDELMAFDNEISLDQVTDYFSEILFIGQMFRRRGNGNHHACAVQHDVICL</sequence>
<evidence type="ECO:0000256" key="3">
    <source>
        <dbReference type="ARBA" id="ARBA00022692"/>
    </source>
</evidence>
<evidence type="ECO:0000256" key="7">
    <source>
        <dbReference type="ARBA" id="ARBA00023136"/>
    </source>
</evidence>